<feature type="domain" description="HTH lysR-type" evidence="5">
    <location>
        <begin position="1"/>
        <end position="58"/>
    </location>
</feature>
<gene>
    <name evidence="6" type="ORF">K0U00_21585</name>
</gene>
<dbReference type="Pfam" id="PF00126">
    <property type="entry name" value="HTH_1"/>
    <property type="match status" value="1"/>
</dbReference>
<evidence type="ECO:0000256" key="4">
    <source>
        <dbReference type="ARBA" id="ARBA00023163"/>
    </source>
</evidence>
<evidence type="ECO:0000313" key="7">
    <source>
        <dbReference type="Proteomes" id="UP001519887"/>
    </source>
</evidence>
<dbReference type="PANTHER" id="PTHR30126:SF40">
    <property type="entry name" value="HTH-TYPE TRANSCRIPTIONAL REGULATOR GLTR"/>
    <property type="match status" value="1"/>
</dbReference>
<protein>
    <submittedName>
        <fullName evidence="6">LysR family transcriptional regulator</fullName>
    </submittedName>
</protein>
<dbReference type="Pfam" id="PF03466">
    <property type="entry name" value="LysR_substrate"/>
    <property type="match status" value="1"/>
</dbReference>
<evidence type="ECO:0000256" key="1">
    <source>
        <dbReference type="ARBA" id="ARBA00009437"/>
    </source>
</evidence>
<evidence type="ECO:0000259" key="5">
    <source>
        <dbReference type="PROSITE" id="PS50931"/>
    </source>
</evidence>
<dbReference type="InterPro" id="IPR000847">
    <property type="entry name" value="LysR_HTH_N"/>
</dbReference>
<dbReference type="PANTHER" id="PTHR30126">
    <property type="entry name" value="HTH-TYPE TRANSCRIPTIONAL REGULATOR"/>
    <property type="match status" value="1"/>
</dbReference>
<organism evidence="6 7">
    <name type="scientific">Paenibacillus sepulcri</name>
    <dbReference type="NCBI Taxonomy" id="359917"/>
    <lineage>
        <taxon>Bacteria</taxon>
        <taxon>Bacillati</taxon>
        <taxon>Bacillota</taxon>
        <taxon>Bacilli</taxon>
        <taxon>Bacillales</taxon>
        <taxon>Paenibacillaceae</taxon>
        <taxon>Paenibacillus</taxon>
    </lineage>
</organism>
<keyword evidence="4" id="KW-0804">Transcription</keyword>
<keyword evidence="7" id="KW-1185">Reference proteome</keyword>
<dbReference type="Gene3D" id="1.10.10.10">
    <property type="entry name" value="Winged helix-like DNA-binding domain superfamily/Winged helix DNA-binding domain"/>
    <property type="match status" value="1"/>
</dbReference>
<proteinExistence type="inferred from homology"/>
<dbReference type="SUPFAM" id="SSF46785">
    <property type="entry name" value="Winged helix' DNA-binding domain"/>
    <property type="match status" value="1"/>
</dbReference>
<dbReference type="Gene3D" id="3.40.190.290">
    <property type="match status" value="1"/>
</dbReference>
<keyword evidence="2" id="KW-0805">Transcription regulation</keyword>
<accession>A0ABS7C6V3</accession>
<dbReference type="SUPFAM" id="SSF53850">
    <property type="entry name" value="Periplasmic binding protein-like II"/>
    <property type="match status" value="1"/>
</dbReference>
<reference evidence="6 7" key="1">
    <citation type="submission" date="2021-07" db="EMBL/GenBank/DDBJ databases">
        <title>Paenibacillus radiodurans sp. nov., isolated from the southeastern edge of Tengger Desert.</title>
        <authorList>
            <person name="Zhang G."/>
        </authorList>
    </citation>
    <scope>NUCLEOTIDE SEQUENCE [LARGE SCALE GENOMIC DNA]</scope>
    <source>
        <strain evidence="6 7">CCM 7311</strain>
    </source>
</reference>
<dbReference type="InterPro" id="IPR036390">
    <property type="entry name" value="WH_DNA-bd_sf"/>
</dbReference>
<dbReference type="EMBL" id="JAHZIK010000628">
    <property type="protein sequence ID" value="MBW7456634.1"/>
    <property type="molecule type" value="Genomic_DNA"/>
</dbReference>
<evidence type="ECO:0000256" key="2">
    <source>
        <dbReference type="ARBA" id="ARBA00023015"/>
    </source>
</evidence>
<dbReference type="PROSITE" id="PS50931">
    <property type="entry name" value="HTH_LYSR"/>
    <property type="match status" value="1"/>
</dbReference>
<evidence type="ECO:0000256" key="3">
    <source>
        <dbReference type="ARBA" id="ARBA00023125"/>
    </source>
</evidence>
<dbReference type="Proteomes" id="UP001519887">
    <property type="component" value="Unassembled WGS sequence"/>
</dbReference>
<comment type="similarity">
    <text evidence="1">Belongs to the LysR transcriptional regulatory family.</text>
</comment>
<dbReference type="RefSeq" id="WP_210040420.1">
    <property type="nucleotide sequence ID" value="NZ_JBHLVU010000021.1"/>
</dbReference>
<sequence>MNIQQLKVFVAAVNYKNLTEVANQLGLKQPTVSFHIKKLEQDTGVELFIKYHRQFRLTNAGEALLPYAERIVTLFERAGQTLADYRSHRKGHIRIGSSYTPATYLLPPLLSSFSQNYPDVSLQLTVKKADLIVDLVKNFELDLGIVSHTPMEDDQIELRPLMADMLKLILHPQHPLAAKEEITIHDLHGLPFLVHEPGSTSRRLADEWAAENGMKLAVSMELGAIEPIKEGVRCGIGIGILPQRSVLKEVERGELVMKGLPNYINHRFICLAIRKEMELPAVVSRLVDHFSDIM</sequence>
<name>A0ABS7C6V3_9BACL</name>
<dbReference type="InterPro" id="IPR005119">
    <property type="entry name" value="LysR_subst-bd"/>
</dbReference>
<evidence type="ECO:0000313" key="6">
    <source>
        <dbReference type="EMBL" id="MBW7456634.1"/>
    </source>
</evidence>
<dbReference type="InterPro" id="IPR036388">
    <property type="entry name" value="WH-like_DNA-bd_sf"/>
</dbReference>
<keyword evidence="3" id="KW-0238">DNA-binding</keyword>
<dbReference type="PRINTS" id="PR00039">
    <property type="entry name" value="HTHLYSR"/>
</dbReference>
<comment type="caution">
    <text evidence="6">The sequence shown here is derived from an EMBL/GenBank/DDBJ whole genome shotgun (WGS) entry which is preliminary data.</text>
</comment>